<comment type="caution">
    <text evidence="1">The sequence shown here is derived from an EMBL/GenBank/DDBJ whole genome shotgun (WGS) entry which is preliminary data.</text>
</comment>
<proteinExistence type="predicted"/>
<feature type="non-terminal residue" evidence="1">
    <location>
        <position position="30"/>
    </location>
</feature>
<sequence length="30" mass="3265">MKAIVVQNEVSVRDAIAHPDSCFSSVNLFS</sequence>
<organism evidence="1">
    <name type="scientific">marine sediment metagenome</name>
    <dbReference type="NCBI Taxonomy" id="412755"/>
    <lineage>
        <taxon>unclassified sequences</taxon>
        <taxon>metagenomes</taxon>
        <taxon>ecological metagenomes</taxon>
    </lineage>
</organism>
<name>A0A0F9GMC9_9ZZZZ</name>
<evidence type="ECO:0000313" key="1">
    <source>
        <dbReference type="EMBL" id="KKL64277.1"/>
    </source>
</evidence>
<protein>
    <submittedName>
        <fullName evidence="1">Uncharacterized protein</fullName>
    </submittedName>
</protein>
<dbReference type="EMBL" id="LAZR01027894">
    <property type="protein sequence ID" value="KKL64277.1"/>
    <property type="molecule type" value="Genomic_DNA"/>
</dbReference>
<reference evidence="1" key="1">
    <citation type="journal article" date="2015" name="Nature">
        <title>Complex archaea that bridge the gap between prokaryotes and eukaryotes.</title>
        <authorList>
            <person name="Spang A."/>
            <person name="Saw J.H."/>
            <person name="Jorgensen S.L."/>
            <person name="Zaremba-Niedzwiedzka K."/>
            <person name="Martijn J."/>
            <person name="Lind A.E."/>
            <person name="van Eijk R."/>
            <person name="Schleper C."/>
            <person name="Guy L."/>
            <person name="Ettema T.J."/>
        </authorList>
    </citation>
    <scope>NUCLEOTIDE SEQUENCE</scope>
</reference>
<dbReference type="AlphaFoldDB" id="A0A0F9GMC9"/>
<gene>
    <name evidence="1" type="ORF">LCGC14_2166690</name>
</gene>
<accession>A0A0F9GMC9</accession>